<feature type="region of interest" description="Disordered" evidence="1">
    <location>
        <begin position="415"/>
        <end position="442"/>
    </location>
</feature>
<feature type="compositionally biased region" description="Low complexity" evidence="1">
    <location>
        <begin position="285"/>
        <end position="297"/>
    </location>
</feature>
<feature type="region of interest" description="Disordered" evidence="1">
    <location>
        <begin position="361"/>
        <end position="391"/>
    </location>
</feature>
<comment type="caution">
    <text evidence="2">The sequence shown here is derived from an EMBL/GenBank/DDBJ whole genome shotgun (WGS) entry which is preliminary data.</text>
</comment>
<feature type="compositionally biased region" description="Pro residues" evidence="1">
    <location>
        <begin position="577"/>
        <end position="587"/>
    </location>
</feature>
<feature type="compositionally biased region" description="Low complexity" evidence="1">
    <location>
        <begin position="479"/>
        <end position="489"/>
    </location>
</feature>
<feature type="region of interest" description="Disordered" evidence="1">
    <location>
        <begin position="208"/>
        <end position="248"/>
    </location>
</feature>
<feature type="compositionally biased region" description="Acidic residues" evidence="1">
    <location>
        <begin position="148"/>
        <end position="158"/>
    </location>
</feature>
<reference evidence="2 3" key="1">
    <citation type="submission" date="2024-01" db="EMBL/GenBank/DDBJ databases">
        <authorList>
            <person name="Allen C."/>
            <person name="Tagirdzhanova G."/>
        </authorList>
    </citation>
    <scope>NUCLEOTIDE SEQUENCE [LARGE SCALE GENOMIC DNA]</scope>
</reference>
<feature type="compositionally biased region" description="Basic and acidic residues" evidence="1">
    <location>
        <begin position="415"/>
        <end position="425"/>
    </location>
</feature>
<feature type="region of interest" description="Disordered" evidence="1">
    <location>
        <begin position="516"/>
        <end position="631"/>
    </location>
</feature>
<name>A0ABP0B4J8_9PEZI</name>
<evidence type="ECO:0000313" key="3">
    <source>
        <dbReference type="Proteomes" id="UP001642482"/>
    </source>
</evidence>
<keyword evidence="3" id="KW-1185">Reference proteome</keyword>
<feature type="compositionally biased region" description="Basic and acidic residues" evidence="1">
    <location>
        <begin position="210"/>
        <end position="223"/>
    </location>
</feature>
<feature type="region of interest" description="Disordered" evidence="1">
    <location>
        <begin position="462"/>
        <end position="501"/>
    </location>
</feature>
<feature type="compositionally biased region" description="Polar residues" evidence="1">
    <location>
        <begin position="533"/>
        <end position="570"/>
    </location>
</feature>
<protein>
    <submittedName>
        <fullName evidence="2">Uncharacterized protein</fullName>
    </submittedName>
</protein>
<dbReference type="EMBL" id="CAWUHD010000014">
    <property type="protein sequence ID" value="CAK7214498.1"/>
    <property type="molecule type" value="Genomic_DNA"/>
</dbReference>
<feature type="compositionally biased region" description="Low complexity" evidence="1">
    <location>
        <begin position="611"/>
        <end position="626"/>
    </location>
</feature>
<accession>A0ABP0B4J8</accession>
<evidence type="ECO:0000256" key="1">
    <source>
        <dbReference type="SAM" id="MobiDB-lite"/>
    </source>
</evidence>
<proteinExistence type="predicted"/>
<feature type="region of interest" description="Disordered" evidence="1">
    <location>
        <begin position="118"/>
        <end position="187"/>
    </location>
</feature>
<sequence length="643" mass="70636">MSKVQATPACIIAAGQKKPLKICTSGWRRNSESGSMLDGERWTGLLGLFFLARQMKFTKMSLEDALQGKLREANLPLSQRCATIYLGHKPCKSCLDFLRCIKQLTGISVRTESGPVFSEHKRKRTFYPSDPNVDIAPKDQQAPKNNFDGDDSSDDENEARDKTKEINHDDDKDDGLQDEHEVEVDDAKDSLDVIDAILEEFPIGNVARPRTHDYHANDDHNEHDEDNDDDNEDKHANKDDTPLPPRLLPALNISVRSSPSPSISMASVLDSSVIDRRNLYPIYTSPSPRGGSAAPPSNWGKRSKPPVTPSFEAPDFTTSNLIDLEDEVRSTQVVNEQSYFFGTPSAPSEASIAGVAGNPTMRPPPPPRPGTVARTSNTGGNSRTEVHGTPDSPIILDNECQHSPGIQSTMFPSVRAERARAEQRNRVQQLSRHAAQPPVRTRFVIHSDAADSHRMAIERGASHQNKSLSNWDANERQRSSQAAQRPQPSDKQSSSSGLGISNTFCSPVVDLTVDVDLTNDDDDTPTRPRVDRSNTTPTTGMTNLYIHGQSSSLGSTISHYQSTFPTPTSHPRQQKSLPPPPPRPPRPVSRSRQRAPTAASKRCGIARSICRSGRSGRGTTSSTTTRPFPDLSGFIYDTESGWV</sequence>
<feature type="compositionally biased region" description="Polar residues" evidence="1">
    <location>
        <begin position="462"/>
        <end position="472"/>
    </location>
</feature>
<feature type="compositionally biased region" description="Basic and acidic residues" evidence="1">
    <location>
        <begin position="232"/>
        <end position="241"/>
    </location>
</feature>
<organism evidence="2 3">
    <name type="scientific">Sporothrix eucalyptigena</name>
    <dbReference type="NCBI Taxonomy" id="1812306"/>
    <lineage>
        <taxon>Eukaryota</taxon>
        <taxon>Fungi</taxon>
        <taxon>Dikarya</taxon>
        <taxon>Ascomycota</taxon>
        <taxon>Pezizomycotina</taxon>
        <taxon>Sordariomycetes</taxon>
        <taxon>Sordariomycetidae</taxon>
        <taxon>Ophiostomatales</taxon>
        <taxon>Ophiostomataceae</taxon>
        <taxon>Sporothrix</taxon>
    </lineage>
</organism>
<feature type="region of interest" description="Disordered" evidence="1">
    <location>
        <begin position="282"/>
        <end position="315"/>
    </location>
</feature>
<feature type="compositionally biased region" description="Basic and acidic residues" evidence="1">
    <location>
        <begin position="159"/>
        <end position="187"/>
    </location>
</feature>
<feature type="compositionally biased region" description="Polar residues" evidence="1">
    <location>
        <begin position="373"/>
        <end position="383"/>
    </location>
</feature>
<evidence type="ECO:0000313" key="2">
    <source>
        <dbReference type="EMBL" id="CAK7214498.1"/>
    </source>
</evidence>
<gene>
    <name evidence="2" type="ORF">SEUCBS140593_002202</name>
</gene>
<dbReference type="Proteomes" id="UP001642482">
    <property type="component" value="Unassembled WGS sequence"/>
</dbReference>
<feature type="compositionally biased region" description="Polar residues" evidence="1">
    <location>
        <begin position="490"/>
        <end position="501"/>
    </location>
</feature>